<evidence type="ECO:0000313" key="2">
    <source>
        <dbReference type="Proteomes" id="UP000234681"/>
    </source>
</evidence>
<organism evidence="1 2">
    <name type="scientific">Rattus norvegicus</name>
    <name type="common">Rat</name>
    <dbReference type="NCBI Taxonomy" id="10116"/>
    <lineage>
        <taxon>Eukaryota</taxon>
        <taxon>Metazoa</taxon>
        <taxon>Chordata</taxon>
        <taxon>Craniata</taxon>
        <taxon>Vertebrata</taxon>
        <taxon>Euteleostomi</taxon>
        <taxon>Mammalia</taxon>
        <taxon>Eutheria</taxon>
        <taxon>Euarchontoglires</taxon>
        <taxon>Glires</taxon>
        <taxon>Rodentia</taxon>
        <taxon>Myomorpha</taxon>
        <taxon>Muroidea</taxon>
        <taxon>Muridae</taxon>
        <taxon>Murinae</taxon>
        <taxon>Rattus</taxon>
    </lineage>
</organism>
<sequence>MEDVTVKWGHQAFQLPSASPSSLSRPSLPLFTEVVPSTPDCIAKSLPMICISGVLFIWVPQDHLNHHRSASEECSLHQLIITLH</sequence>
<dbReference type="Proteomes" id="UP000234681">
    <property type="component" value="Chromosome 17"/>
</dbReference>
<dbReference type="EMBL" id="CH473977">
    <property type="protein sequence ID" value="EDL98208.1"/>
    <property type="molecule type" value="Genomic_DNA"/>
</dbReference>
<protein>
    <submittedName>
        <fullName evidence="1">RCG44137</fullName>
    </submittedName>
</protein>
<reference evidence="2" key="1">
    <citation type="submission" date="2005-09" db="EMBL/GenBank/DDBJ databases">
        <authorList>
            <person name="Mural R.J."/>
            <person name="Li P.W."/>
            <person name="Adams M.D."/>
            <person name="Amanatides P.G."/>
            <person name="Baden-Tillson H."/>
            <person name="Barnstead M."/>
            <person name="Chin S.H."/>
            <person name="Dew I."/>
            <person name="Evans C.A."/>
            <person name="Ferriera S."/>
            <person name="Flanigan M."/>
            <person name="Fosler C."/>
            <person name="Glodek A."/>
            <person name="Gu Z."/>
            <person name="Holt R.A."/>
            <person name="Jennings D."/>
            <person name="Kraft C.L."/>
            <person name="Lu F."/>
            <person name="Nguyen T."/>
            <person name="Nusskern D.R."/>
            <person name="Pfannkoch C.M."/>
            <person name="Sitter C."/>
            <person name="Sutton G.G."/>
            <person name="Venter J.C."/>
            <person name="Wang Z."/>
            <person name="Woodage T."/>
            <person name="Zheng X.H."/>
            <person name="Zhong F."/>
        </authorList>
    </citation>
    <scope>NUCLEOTIDE SEQUENCE [LARGE SCALE GENOMIC DNA]</scope>
    <source>
        <strain>BN</strain>
        <strain evidence="2">Sprague-Dawley</strain>
    </source>
</reference>
<evidence type="ECO:0000313" key="1">
    <source>
        <dbReference type="EMBL" id="EDL98208.1"/>
    </source>
</evidence>
<name>A6J758_RAT</name>
<dbReference type="AlphaFoldDB" id="A6J758"/>
<accession>A6J758</accession>
<gene>
    <name evidence="1" type="ORF">rCG_44137</name>
</gene>
<proteinExistence type="predicted"/>